<dbReference type="OrthoDB" id="1822491at2"/>
<dbReference type="CDD" id="cd01189">
    <property type="entry name" value="INT_ICEBs1_C_like"/>
    <property type="match status" value="1"/>
</dbReference>
<dbReference type="AlphaFoldDB" id="A0A4Z1CHZ0"/>
<dbReference type="PROSITE" id="PS51898">
    <property type="entry name" value="TYR_RECOMBINASE"/>
    <property type="match status" value="1"/>
</dbReference>
<gene>
    <name evidence="6" type="ORF">EXE59_16565</name>
</gene>
<dbReference type="Proteomes" id="UP000297496">
    <property type="component" value="Unassembled WGS sequence"/>
</dbReference>
<dbReference type="InterPro" id="IPR013762">
    <property type="entry name" value="Integrase-like_cat_sf"/>
</dbReference>
<evidence type="ECO:0000256" key="4">
    <source>
        <dbReference type="ARBA" id="ARBA00023172"/>
    </source>
</evidence>
<name>A0A4Z1CHZ0_9ACTN</name>
<evidence type="ECO:0000256" key="2">
    <source>
        <dbReference type="ARBA" id="ARBA00022908"/>
    </source>
</evidence>
<dbReference type="InterPro" id="IPR010998">
    <property type="entry name" value="Integrase_recombinase_N"/>
</dbReference>
<comment type="caution">
    <text evidence="6">The sequence shown here is derived from an EMBL/GenBank/DDBJ whole genome shotgun (WGS) entry which is preliminary data.</text>
</comment>
<protein>
    <submittedName>
        <fullName evidence="6">Site-specific integrase</fullName>
    </submittedName>
</protein>
<dbReference type="InterPro" id="IPR011010">
    <property type="entry name" value="DNA_brk_join_enz"/>
</dbReference>
<keyword evidence="2" id="KW-0229">DNA integration</keyword>
<feature type="domain" description="Tyr recombinase" evidence="5">
    <location>
        <begin position="169"/>
        <end position="384"/>
    </location>
</feature>
<dbReference type="GO" id="GO:0003677">
    <property type="term" value="F:DNA binding"/>
    <property type="evidence" value="ECO:0007669"/>
    <property type="project" value="UniProtKB-KW"/>
</dbReference>
<dbReference type="GO" id="GO:0015074">
    <property type="term" value="P:DNA integration"/>
    <property type="evidence" value="ECO:0007669"/>
    <property type="project" value="UniProtKB-KW"/>
</dbReference>
<evidence type="ECO:0000256" key="3">
    <source>
        <dbReference type="ARBA" id="ARBA00023125"/>
    </source>
</evidence>
<evidence type="ECO:0000313" key="7">
    <source>
        <dbReference type="Proteomes" id="UP000297496"/>
    </source>
</evidence>
<evidence type="ECO:0000313" key="6">
    <source>
        <dbReference type="EMBL" id="TGN65387.1"/>
    </source>
</evidence>
<reference evidence="6 7" key="1">
    <citation type="submission" date="2019-04" db="EMBL/GenBank/DDBJ databases">
        <title>Three New Species of Nocardioides, Nocardioides euryhalodurans sp. nov., Nocardioides seonyuensis sp. nov. and Nocardioides eburneoflavus sp. nov. Isolated from Soil.</title>
        <authorList>
            <person name="Roh S.G."/>
            <person name="Lee C."/>
            <person name="Kim M.-K."/>
            <person name="Kim S.B."/>
        </authorList>
    </citation>
    <scope>NUCLEOTIDE SEQUENCE [LARGE SCALE GENOMIC DNA]</scope>
    <source>
        <strain evidence="6 7">MMS17-SY213</strain>
    </source>
</reference>
<dbReference type="InterPro" id="IPR053876">
    <property type="entry name" value="Phage_int_M"/>
</dbReference>
<accession>A0A4Z1CHZ0</accession>
<dbReference type="Gene3D" id="1.10.150.130">
    <property type="match status" value="1"/>
</dbReference>
<dbReference type="EMBL" id="SRRO01000001">
    <property type="protein sequence ID" value="TGN65387.1"/>
    <property type="molecule type" value="Genomic_DNA"/>
</dbReference>
<dbReference type="Gene3D" id="1.10.443.10">
    <property type="entry name" value="Intergrase catalytic core"/>
    <property type="match status" value="1"/>
</dbReference>
<dbReference type="PANTHER" id="PTHR30629:SF2">
    <property type="entry name" value="PROPHAGE INTEGRASE INTS-RELATED"/>
    <property type="match status" value="1"/>
</dbReference>
<dbReference type="Pfam" id="PF22022">
    <property type="entry name" value="Phage_int_M"/>
    <property type="match status" value="1"/>
</dbReference>
<dbReference type="Pfam" id="PF00589">
    <property type="entry name" value="Phage_integrase"/>
    <property type="match status" value="1"/>
</dbReference>
<evidence type="ECO:0000256" key="1">
    <source>
        <dbReference type="ARBA" id="ARBA00008857"/>
    </source>
</evidence>
<keyword evidence="4" id="KW-0233">DNA recombination</keyword>
<proteinExistence type="inferred from homology"/>
<dbReference type="PANTHER" id="PTHR30629">
    <property type="entry name" value="PROPHAGE INTEGRASE"/>
    <property type="match status" value="1"/>
</dbReference>
<dbReference type="SUPFAM" id="SSF56349">
    <property type="entry name" value="DNA breaking-rejoining enzymes"/>
    <property type="match status" value="1"/>
</dbReference>
<sequence>MASVHKKPGRKKKDGTLGKSAWVVMWTDPSGKQKSKSFEKKAHASQFRATVEADMARGSYIDPKRGRVVFADYAAEWVRRRAKKGAANTRHANAARLRNHVTPYFEHLTLDRIDDDAVLDWLEGIAHLAPTTQRGIWTVMNSVMLSAVEGGLIAKNPLAKRTLHTAPIVKTRIVPWKHEWVTGMAETINERYRLAVVLAAGLGLRQGECFGLSPDDVDWLKGTVRIRRQVLLILEDGSLAFGPPKREKTRDVPLPESVKVEMNRHMAKYPPQTVTLPWKDTGGKPHAARLFLSTREHNPCNKNTFNEHTWRPARKVLDIPDRGPDGHRNSMHQLRHFYVSVLLDSGEPINAVAEHIGHDDMGYMLETYAHLMPAANERTKAAIDGAFEAASWTNFGQESSVEGEKGL</sequence>
<comment type="similarity">
    <text evidence="1">Belongs to the 'phage' integrase family.</text>
</comment>
<organism evidence="6 7">
    <name type="scientific">Nocardioides eburneiflavus</name>
    <dbReference type="NCBI Taxonomy" id="2518372"/>
    <lineage>
        <taxon>Bacteria</taxon>
        <taxon>Bacillati</taxon>
        <taxon>Actinomycetota</taxon>
        <taxon>Actinomycetes</taxon>
        <taxon>Propionibacteriales</taxon>
        <taxon>Nocardioidaceae</taxon>
        <taxon>Nocardioides</taxon>
    </lineage>
</organism>
<dbReference type="RefSeq" id="WP_135839884.1">
    <property type="nucleotide sequence ID" value="NZ_SRRO01000001.1"/>
</dbReference>
<keyword evidence="7" id="KW-1185">Reference proteome</keyword>
<dbReference type="GO" id="GO:0006310">
    <property type="term" value="P:DNA recombination"/>
    <property type="evidence" value="ECO:0007669"/>
    <property type="project" value="UniProtKB-KW"/>
</dbReference>
<keyword evidence="3" id="KW-0238">DNA-binding</keyword>
<evidence type="ECO:0000259" key="5">
    <source>
        <dbReference type="PROSITE" id="PS51898"/>
    </source>
</evidence>
<dbReference type="InterPro" id="IPR050808">
    <property type="entry name" value="Phage_Integrase"/>
</dbReference>
<dbReference type="InterPro" id="IPR002104">
    <property type="entry name" value="Integrase_catalytic"/>
</dbReference>